<dbReference type="GO" id="GO:0008270">
    <property type="term" value="F:zinc ion binding"/>
    <property type="evidence" value="ECO:0007669"/>
    <property type="project" value="InterPro"/>
</dbReference>
<feature type="domain" description="CCHC-type" evidence="1">
    <location>
        <begin position="49"/>
        <end position="65"/>
    </location>
</feature>
<protein>
    <recommendedName>
        <fullName evidence="1">CCHC-type domain-containing protein</fullName>
    </recommendedName>
</protein>
<dbReference type="SMART" id="SM00343">
    <property type="entry name" value="ZnF_C2HC"/>
    <property type="match status" value="2"/>
</dbReference>
<proteinExistence type="predicted"/>
<feature type="domain" description="CCHC-type" evidence="1">
    <location>
        <begin position="22"/>
        <end position="34"/>
    </location>
</feature>
<sequence>MCRNNNNVNFSSNKNSVVYQWCDNFGHLAANCWQRQNSERNFDNKTNIICHICNNPEHIARDCRSKSNQQSNSKISIFYRYCKETSHLLEACQLRIASNNRRKTTHQGNSDGPSKAKIRPITVNLYKHGRVPTVETNLFGSTPVMTFMLDIGSGPNIIKETFIPKGSIIDHNNILKLNGINEYPSGIRIPFLSPETIIASPRSEPLFYVRIENPEIKIGYVPKLKIAHGIYLGATIVENVSGKAYLNVISTLDEEVEVQVPTLRLFFLNL</sequence>
<dbReference type="Pfam" id="PF00098">
    <property type="entry name" value="zf-CCHC"/>
    <property type="match status" value="1"/>
</dbReference>
<gene>
    <name evidence="2" type="ORF">ALC57_02598</name>
</gene>
<reference evidence="2 3" key="1">
    <citation type="submission" date="2015-09" db="EMBL/GenBank/DDBJ databases">
        <title>Trachymyrmex cornetzi WGS genome.</title>
        <authorList>
            <person name="Nygaard S."/>
            <person name="Hu H."/>
            <person name="Boomsma J."/>
            <person name="Zhang G."/>
        </authorList>
    </citation>
    <scope>NUCLEOTIDE SEQUENCE [LARGE SCALE GENOMIC DNA]</scope>
    <source>
        <strain evidence="2">Tcor2-1</strain>
        <tissue evidence="2">Whole body</tissue>
    </source>
</reference>
<dbReference type="InterPro" id="IPR036875">
    <property type="entry name" value="Znf_CCHC_sf"/>
</dbReference>
<dbReference type="GO" id="GO:0003676">
    <property type="term" value="F:nucleic acid binding"/>
    <property type="evidence" value="ECO:0007669"/>
    <property type="project" value="InterPro"/>
</dbReference>
<evidence type="ECO:0000259" key="1">
    <source>
        <dbReference type="SMART" id="SM00343"/>
    </source>
</evidence>
<evidence type="ECO:0000313" key="2">
    <source>
        <dbReference type="EMBL" id="KYN27992.1"/>
    </source>
</evidence>
<accession>A0A151JNW7</accession>
<keyword evidence="3" id="KW-1185">Reference proteome</keyword>
<dbReference type="EMBL" id="KQ978841">
    <property type="protein sequence ID" value="KYN27992.1"/>
    <property type="molecule type" value="Genomic_DNA"/>
</dbReference>
<dbReference type="Gene3D" id="4.10.60.10">
    <property type="entry name" value="Zinc finger, CCHC-type"/>
    <property type="match status" value="1"/>
</dbReference>
<dbReference type="Proteomes" id="UP000078492">
    <property type="component" value="Unassembled WGS sequence"/>
</dbReference>
<dbReference type="SUPFAM" id="SSF57756">
    <property type="entry name" value="Retrovirus zinc finger-like domains"/>
    <property type="match status" value="1"/>
</dbReference>
<dbReference type="InterPro" id="IPR001878">
    <property type="entry name" value="Znf_CCHC"/>
</dbReference>
<organism evidence="2 3">
    <name type="scientific">Trachymyrmex cornetzi</name>
    <dbReference type="NCBI Taxonomy" id="471704"/>
    <lineage>
        <taxon>Eukaryota</taxon>
        <taxon>Metazoa</taxon>
        <taxon>Ecdysozoa</taxon>
        <taxon>Arthropoda</taxon>
        <taxon>Hexapoda</taxon>
        <taxon>Insecta</taxon>
        <taxon>Pterygota</taxon>
        <taxon>Neoptera</taxon>
        <taxon>Endopterygota</taxon>
        <taxon>Hymenoptera</taxon>
        <taxon>Apocrita</taxon>
        <taxon>Aculeata</taxon>
        <taxon>Formicoidea</taxon>
        <taxon>Formicidae</taxon>
        <taxon>Myrmicinae</taxon>
        <taxon>Trachymyrmex</taxon>
    </lineage>
</organism>
<dbReference type="STRING" id="471704.A0A151JNW7"/>
<name>A0A151JNW7_9HYME</name>
<dbReference type="AlphaFoldDB" id="A0A151JNW7"/>
<evidence type="ECO:0000313" key="3">
    <source>
        <dbReference type="Proteomes" id="UP000078492"/>
    </source>
</evidence>